<evidence type="ECO:0008006" key="4">
    <source>
        <dbReference type="Google" id="ProtNLM"/>
    </source>
</evidence>
<gene>
    <name evidence="2" type="ORF">DWE98_25585</name>
</gene>
<accession>A0A370KYV6</accession>
<dbReference type="InterPro" id="IPR006311">
    <property type="entry name" value="TAT_signal"/>
</dbReference>
<dbReference type="EMBL" id="QQTP01000021">
    <property type="protein sequence ID" value="RDJ20180.1"/>
    <property type="molecule type" value="Genomic_DNA"/>
</dbReference>
<name>A0A370KYV6_9HYPH</name>
<keyword evidence="3" id="KW-1185">Reference proteome</keyword>
<reference evidence="3" key="1">
    <citation type="submission" date="2018-07" db="EMBL/GenBank/DDBJ databases">
        <authorList>
            <person name="Safronova V.I."/>
            <person name="Chirak E.R."/>
            <person name="Sazanova A.L."/>
        </authorList>
    </citation>
    <scope>NUCLEOTIDE SEQUENCE [LARGE SCALE GENOMIC DNA]</scope>
    <source>
        <strain evidence="3">RCAM04685</strain>
    </source>
</reference>
<organism evidence="2 3">
    <name type="scientific">Bosea caraganae</name>
    <dbReference type="NCBI Taxonomy" id="2763117"/>
    <lineage>
        <taxon>Bacteria</taxon>
        <taxon>Pseudomonadati</taxon>
        <taxon>Pseudomonadota</taxon>
        <taxon>Alphaproteobacteria</taxon>
        <taxon>Hyphomicrobiales</taxon>
        <taxon>Boseaceae</taxon>
        <taxon>Bosea</taxon>
    </lineage>
</organism>
<evidence type="ECO:0000313" key="2">
    <source>
        <dbReference type="EMBL" id="RDJ20180.1"/>
    </source>
</evidence>
<dbReference type="Proteomes" id="UP000255207">
    <property type="component" value="Unassembled WGS sequence"/>
</dbReference>
<dbReference type="AlphaFoldDB" id="A0A370KYV6"/>
<feature type="chain" id="PRO_5030068171" description="DUF2946 domain-containing protein" evidence="1">
    <location>
        <begin position="41"/>
        <end position="127"/>
    </location>
</feature>
<dbReference type="PROSITE" id="PS51318">
    <property type="entry name" value="TAT"/>
    <property type="match status" value="1"/>
</dbReference>
<keyword evidence="1" id="KW-0732">Signal</keyword>
<feature type="signal peptide" evidence="1">
    <location>
        <begin position="1"/>
        <end position="40"/>
    </location>
</feature>
<proteinExistence type="predicted"/>
<protein>
    <recommendedName>
        <fullName evidence="4">DUF2946 domain-containing protein</fullName>
    </recommendedName>
</protein>
<sequence length="127" mass="12619">MPATAPMFARLRRSVLGAWLASAYALAVLAAALAPTPALAAHSALDGAVLCSGQPAQDQNAPASDNSQQHCQGCPANPVVAAPPGALQPTDSRVAVLVAAPQLLAAGLPRVASFGLPQSRAPPIALS</sequence>
<evidence type="ECO:0000256" key="1">
    <source>
        <dbReference type="SAM" id="SignalP"/>
    </source>
</evidence>
<comment type="caution">
    <text evidence="2">The sequence shown here is derived from an EMBL/GenBank/DDBJ whole genome shotgun (WGS) entry which is preliminary data.</text>
</comment>
<evidence type="ECO:0000313" key="3">
    <source>
        <dbReference type="Proteomes" id="UP000255207"/>
    </source>
</evidence>